<dbReference type="PANTHER" id="PTHR43390:SF1">
    <property type="entry name" value="CHLOROPLAST PROCESSING PEPTIDASE"/>
    <property type="match status" value="1"/>
</dbReference>
<comment type="subcellular location">
    <subcellularLocation>
        <location evidence="9">Membrane</location>
        <topology evidence="9">Single-pass type II membrane protein</topology>
    </subcellularLocation>
</comment>
<accession>A0A7C2ZK39</accession>
<dbReference type="GO" id="GO:0016020">
    <property type="term" value="C:membrane"/>
    <property type="evidence" value="ECO:0007669"/>
    <property type="project" value="UniProtKB-SubCell"/>
</dbReference>
<dbReference type="NCBIfam" id="TIGR02227">
    <property type="entry name" value="sigpep_I_bact"/>
    <property type="match status" value="1"/>
</dbReference>
<dbReference type="GO" id="GO:0004252">
    <property type="term" value="F:serine-type endopeptidase activity"/>
    <property type="evidence" value="ECO:0007669"/>
    <property type="project" value="InterPro"/>
</dbReference>
<comment type="caution">
    <text evidence="11">The sequence shown here is derived from an EMBL/GenBank/DDBJ whole genome shotgun (WGS) entry which is preliminary data.</text>
</comment>
<proteinExistence type="inferred from homology"/>
<evidence type="ECO:0000313" key="11">
    <source>
        <dbReference type="EMBL" id="HEW46892.1"/>
    </source>
</evidence>
<protein>
    <recommendedName>
        <fullName evidence="4 8">Signal peptidase I</fullName>
        <ecNumber evidence="3 8">3.4.21.89</ecNumber>
    </recommendedName>
</protein>
<dbReference type="PANTHER" id="PTHR43390">
    <property type="entry name" value="SIGNAL PEPTIDASE I"/>
    <property type="match status" value="1"/>
</dbReference>
<gene>
    <name evidence="11" type="primary">lepB</name>
    <name evidence="11" type="ORF">ENO47_09595</name>
</gene>
<dbReference type="InterPro" id="IPR019758">
    <property type="entry name" value="Pept_S26A_signal_pept_1_CS"/>
</dbReference>
<dbReference type="PROSITE" id="PS00501">
    <property type="entry name" value="SPASE_I_1"/>
    <property type="match status" value="1"/>
</dbReference>
<evidence type="ECO:0000256" key="2">
    <source>
        <dbReference type="ARBA" id="ARBA00009370"/>
    </source>
</evidence>
<feature type="active site" evidence="7">
    <location>
        <position position="81"/>
    </location>
</feature>
<dbReference type="PROSITE" id="PS00760">
    <property type="entry name" value="SPASE_I_2"/>
    <property type="match status" value="1"/>
</dbReference>
<dbReference type="GO" id="GO:0006465">
    <property type="term" value="P:signal peptide processing"/>
    <property type="evidence" value="ECO:0007669"/>
    <property type="project" value="InterPro"/>
</dbReference>
<feature type="active site" evidence="7">
    <location>
        <position position="38"/>
    </location>
</feature>
<dbReference type="InterPro" id="IPR000223">
    <property type="entry name" value="Pept_S26A_signal_pept_1"/>
</dbReference>
<comment type="catalytic activity">
    <reaction evidence="1 8">
        <text>Cleavage of hydrophobic, N-terminal signal or leader sequences from secreted and periplasmic proteins.</text>
        <dbReference type="EC" id="3.4.21.89"/>
    </reaction>
</comment>
<evidence type="ECO:0000259" key="10">
    <source>
        <dbReference type="Pfam" id="PF10502"/>
    </source>
</evidence>
<evidence type="ECO:0000256" key="7">
    <source>
        <dbReference type="PIRSR" id="PIRSR600223-1"/>
    </source>
</evidence>
<reference evidence="11" key="1">
    <citation type="journal article" date="2020" name="mSystems">
        <title>Genome- and Community-Level Interaction Insights into Carbon Utilization and Element Cycling Functions of Hydrothermarchaeota in Hydrothermal Sediment.</title>
        <authorList>
            <person name="Zhou Z."/>
            <person name="Liu Y."/>
            <person name="Xu W."/>
            <person name="Pan J."/>
            <person name="Luo Z.H."/>
            <person name="Li M."/>
        </authorList>
    </citation>
    <scope>NUCLEOTIDE SEQUENCE [LARGE SCALE GENOMIC DNA]</scope>
    <source>
        <strain evidence="11">SpSt-132</strain>
    </source>
</reference>
<dbReference type="EMBL" id="DSFP01000081">
    <property type="protein sequence ID" value="HEW46892.1"/>
    <property type="molecule type" value="Genomic_DNA"/>
</dbReference>
<evidence type="ECO:0000256" key="6">
    <source>
        <dbReference type="ARBA" id="ARBA00022801"/>
    </source>
</evidence>
<evidence type="ECO:0000256" key="1">
    <source>
        <dbReference type="ARBA" id="ARBA00000677"/>
    </source>
</evidence>
<dbReference type="InterPro" id="IPR019533">
    <property type="entry name" value="Peptidase_S26"/>
</dbReference>
<dbReference type="AlphaFoldDB" id="A0A7C2ZK39"/>
<dbReference type="Pfam" id="PF10502">
    <property type="entry name" value="Peptidase_S26"/>
    <property type="match status" value="1"/>
</dbReference>
<feature type="domain" description="Peptidase S26" evidence="10">
    <location>
        <begin position="9"/>
        <end position="191"/>
    </location>
</feature>
<evidence type="ECO:0000256" key="4">
    <source>
        <dbReference type="ARBA" id="ARBA00019232"/>
    </source>
</evidence>
<organism evidence="11">
    <name type="scientific">Hydrogenobacter sp</name>
    <dbReference type="NCBI Taxonomy" id="2152829"/>
    <lineage>
        <taxon>Bacteria</taxon>
        <taxon>Pseudomonadati</taxon>
        <taxon>Aquificota</taxon>
        <taxon>Aquificia</taxon>
        <taxon>Aquificales</taxon>
        <taxon>Aquificaceae</taxon>
        <taxon>Hydrogenobacter</taxon>
    </lineage>
</organism>
<keyword evidence="5 8" id="KW-0645">Protease</keyword>
<dbReference type="EC" id="3.4.21.89" evidence="3 8"/>
<dbReference type="InterPro" id="IPR019757">
    <property type="entry name" value="Pept_S26A_signal_pept_1_Lys-AS"/>
</dbReference>
<evidence type="ECO:0000256" key="8">
    <source>
        <dbReference type="RuleBase" id="RU003993"/>
    </source>
</evidence>
<dbReference type="PRINTS" id="PR00727">
    <property type="entry name" value="LEADERPTASE"/>
</dbReference>
<evidence type="ECO:0000256" key="9">
    <source>
        <dbReference type="RuleBase" id="RU362042"/>
    </source>
</evidence>
<dbReference type="InterPro" id="IPR036286">
    <property type="entry name" value="LexA/Signal_pep-like_sf"/>
</dbReference>
<sequence>MRRVKEIPKWFKELVIVIIVVLFIRTFLVQAYNIPSGSMKPTLLVGDFILVNKLVYKLSEPQRGDIVVFKWPVNPNIDFIKRIIGMPGDTIEVKGEKVFINGKEVPLRFISKIQEDGTDKLIYEEILPNGVRHKIALYEYPFIPRKDAYYAKIPEGYYFVMGDNRDNSEDSRYWGLLPRENIVGKAFVIYFSGDIPPLESTDVNILTGFKQLFLAILNPRFERIGKSLIW</sequence>
<dbReference type="SUPFAM" id="SSF51306">
    <property type="entry name" value="LexA/Signal peptidase"/>
    <property type="match status" value="1"/>
</dbReference>
<dbReference type="Gene3D" id="2.10.109.10">
    <property type="entry name" value="Umud Fragment, subunit A"/>
    <property type="match status" value="1"/>
</dbReference>
<dbReference type="CDD" id="cd06530">
    <property type="entry name" value="S26_SPase_I"/>
    <property type="match status" value="1"/>
</dbReference>
<name>A0A7C2ZK39_9AQUI</name>
<comment type="similarity">
    <text evidence="2 9">Belongs to the peptidase S26 family.</text>
</comment>
<dbReference type="InterPro" id="IPR019756">
    <property type="entry name" value="Pept_S26A_signal_pept_1_Ser-AS"/>
</dbReference>
<evidence type="ECO:0000256" key="3">
    <source>
        <dbReference type="ARBA" id="ARBA00013208"/>
    </source>
</evidence>
<dbReference type="PROSITE" id="PS00761">
    <property type="entry name" value="SPASE_I_3"/>
    <property type="match status" value="1"/>
</dbReference>
<evidence type="ECO:0000256" key="5">
    <source>
        <dbReference type="ARBA" id="ARBA00022670"/>
    </source>
</evidence>
<dbReference type="GO" id="GO:0009003">
    <property type="term" value="F:signal peptidase activity"/>
    <property type="evidence" value="ECO:0007669"/>
    <property type="project" value="UniProtKB-EC"/>
</dbReference>
<keyword evidence="6 8" id="KW-0378">Hydrolase</keyword>